<dbReference type="InterPro" id="IPR003879">
    <property type="entry name" value="Butyrophylin_SPRY"/>
</dbReference>
<evidence type="ECO:0000313" key="2">
    <source>
        <dbReference type="EMBL" id="PNJ15858.1"/>
    </source>
</evidence>
<dbReference type="InterPro" id="IPR006574">
    <property type="entry name" value="PRY"/>
</dbReference>
<dbReference type="InterPro" id="IPR043136">
    <property type="entry name" value="B30.2/SPRY_sf"/>
</dbReference>
<dbReference type="AlphaFoldDB" id="A0A2J8S533"/>
<proteinExistence type="predicted"/>
<accession>A0A2J8S533</accession>
<dbReference type="SMART" id="SM00589">
    <property type="entry name" value="PRY"/>
    <property type="match status" value="1"/>
</dbReference>
<dbReference type="PRINTS" id="PR01407">
    <property type="entry name" value="BUTYPHLNCDUF"/>
</dbReference>
<dbReference type="EMBL" id="NDHI03003609">
    <property type="protein sequence ID" value="PNJ15858.1"/>
    <property type="molecule type" value="Genomic_DNA"/>
</dbReference>
<organism evidence="2">
    <name type="scientific">Pongo abelii</name>
    <name type="common">Sumatran orangutan</name>
    <name type="synonym">Pongo pygmaeus abelii</name>
    <dbReference type="NCBI Taxonomy" id="9601"/>
    <lineage>
        <taxon>Eukaryota</taxon>
        <taxon>Metazoa</taxon>
        <taxon>Chordata</taxon>
        <taxon>Craniata</taxon>
        <taxon>Vertebrata</taxon>
        <taxon>Euteleostomi</taxon>
        <taxon>Mammalia</taxon>
        <taxon>Eutheria</taxon>
        <taxon>Euarchontoglires</taxon>
        <taxon>Primates</taxon>
        <taxon>Haplorrhini</taxon>
        <taxon>Catarrhini</taxon>
        <taxon>Hominidae</taxon>
        <taxon>Pongo</taxon>
    </lineage>
</organism>
<evidence type="ECO:0000259" key="1">
    <source>
        <dbReference type="SMART" id="SM00589"/>
    </source>
</evidence>
<dbReference type="InterPro" id="IPR013320">
    <property type="entry name" value="ConA-like_dom_sf"/>
</dbReference>
<dbReference type="SUPFAM" id="SSF49899">
    <property type="entry name" value="Concanavalin A-like lectins/glucanases"/>
    <property type="match status" value="1"/>
</dbReference>
<protein>
    <recommendedName>
        <fullName evidence="1">SPRY-associated domain-containing protein</fullName>
    </recommendedName>
</protein>
<gene>
    <name evidence="2" type="ORF">CR201_G0046213</name>
</gene>
<comment type="caution">
    <text evidence="2">The sequence shown here is derived from an EMBL/GenBank/DDBJ whole genome shotgun (WGS) entry which is preliminary data.</text>
</comment>
<dbReference type="Gene3D" id="2.60.120.920">
    <property type="match status" value="1"/>
</dbReference>
<dbReference type="Pfam" id="PF13765">
    <property type="entry name" value="PRY"/>
    <property type="match status" value="1"/>
</dbReference>
<sequence length="101" mass="11871">MAWSTMKQEQSTRVKLLEELSWRSIQYASRGERHSAYNDWKKALFKPADVILDPKTANPILLVSEDQRSVQRAKEPQDLPDNPERFNWHYWVYPPLLIGGC</sequence>
<reference evidence="2" key="1">
    <citation type="submission" date="2017-12" db="EMBL/GenBank/DDBJ databases">
        <title>High-resolution comparative analysis of great ape genomes.</title>
        <authorList>
            <person name="Pollen A."/>
            <person name="Hastie A."/>
            <person name="Hormozdiari F."/>
            <person name="Dougherty M."/>
            <person name="Liu R."/>
            <person name="Chaisson M."/>
            <person name="Hoppe E."/>
            <person name="Hill C."/>
            <person name="Pang A."/>
            <person name="Hillier L."/>
            <person name="Baker C."/>
            <person name="Armstrong J."/>
            <person name="Shendure J."/>
            <person name="Paten B."/>
            <person name="Wilson R."/>
            <person name="Chao H."/>
            <person name="Schneider V."/>
            <person name="Ventura M."/>
            <person name="Kronenberg Z."/>
            <person name="Murali S."/>
            <person name="Gordon D."/>
            <person name="Cantsilieris S."/>
            <person name="Munson K."/>
            <person name="Nelson B."/>
            <person name="Raja A."/>
            <person name="Underwood J."/>
            <person name="Diekhans M."/>
            <person name="Fiddes I."/>
            <person name="Haussler D."/>
            <person name="Eichler E."/>
        </authorList>
    </citation>
    <scope>NUCLEOTIDE SEQUENCE [LARGE SCALE GENOMIC DNA]</scope>
    <source>
        <strain evidence="2">Susie</strain>
    </source>
</reference>
<name>A0A2J8S533_PONAB</name>
<feature type="domain" description="SPRY-associated" evidence="1">
    <location>
        <begin position="47"/>
        <end position="93"/>
    </location>
</feature>